<dbReference type="STRING" id="121821.GCA_001870675_02216"/>
<evidence type="ECO:0008006" key="3">
    <source>
        <dbReference type="Google" id="ProtNLM"/>
    </source>
</evidence>
<proteinExistence type="predicted"/>
<dbReference type="AlphaFoldDB" id="A0A2W7RBF2"/>
<protein>
    <recommendedName>
        <fullName evidence="3">Phosphoadenosine phosphosulfate reductase</fullName>
    </recommendedName>
</protein>
<dbReference type="Proteomes" id="UP000249364">
    <property type="component" value="Unassembled WGS sequence"/>
</dbReference>
<evidence type="ECO:0000313" key="2">
    <source>
        <dbReference type="Proteomes" id="UP000249364"/>
    </source>
</evidence>
<dbReference type="RefSeq" id="WP_071468909.1">
    <property type="nucleotide sequence ID" value="NZ_MEHT01000009.1"/>
</dbReference>
<gene>
    <name evidence="1" type="ORF">LY56_00143</name>
</gene>
<sequence length="311" mass="34584">MKQYFEEIDLATAGTEAEWLARLDEIGDEVGAFTPLGAEHAAFFLDGNDTLLVCFESVESIRADFPSQRPRAVQIALRHGWSCLVILARKARFYRDCEVLDFFDAQIDESFFDSFRRVLFFGAGPHGYAACTFSLAAPGATVLAIGPQATLDPEIAPWEPRFRSQRSLDFRSRFGFAPAMLDGARTAFIVYDPSVPLDAMHATLFRRPSVTMLRTPALGHDTAAALDRMGVLNTLIEAAMRGRLSAPRFADMMRQRRKDAVYLKDLLKRVARTDHPMLAMIAAQHAHALVKDNADLMEADLAADDLPDQTL</sequence>
<accession>A0A2W7RBF2</accession>
<reference evidence="1 2" key="1">
    <citation type="submission" date="2018-06" db="EMBL/GenBank/DDBJ databases">
        <title>Genomic Encyclopedia of Archaeal and Bacterial Type Strains, Phase II (KMG-II): from individual species to whole genera.</title>
        <authorList>
            <person name="Goeker M."/>
        </authorList>
    </citation>
    <scope>NUCLEOTIDE SEQUENCE [LARGE SCALE GENOMIC DNA]</scope>
    <source>
        <strain evidence="1 2">DSM 13087</strain>
    </source>
</reference>
<evidence type="ECO:0000313" key="1">
    <source>
        <dbReference type="EMBL" id="PZX47995.1"/>
    </source>
</evidence>
<keyword evidence="2" id="KW-1185">Reference proteome</keyword>
<name>A0A2W7RBF2_9RHOB</name>
<organism evidence="1 2">
    <name type="scientific">Roseinatronobacter thiooxidans</name>
    <dbReference type="NCBI Taxonomy" id="121821"/>
    <lineage>
        <taxon>Bacteria</taxon>
        <taxon>Pseudomonadati</taxon>
        <taxon>Pseudomonadota</taxon>
        <taxon>Alphaproteobacteria</taxon>
        <taxon>Rhodobacterales</taxon>
        <taxon>Paracoccaceae</taxon>
        <taxon>Roseinatronobacter</taxon>
    </lineage>
</organism>
<comment type="caution">
    <text evidence="1">The sequence shown here is derived from an EMBL/GenBank/DDBJ whole genome shotgun (WGS) entry which is preliminary data.</text>
</comment>
<dbReference type="EMBL" id="QKZQ01000001">
    <property type="protein sequence ID" value="PZX47995.1"/>
    <property type="molecule type" value="Genomic_DNA"/>
</dbReference>
<dbReference type="OrthoDB" id="7840273at2"/>